<evidence type="ECO:0000313" key="4">
    <source>
        <dbReference type="EMBL" id="GLB45473.1"/>
    </source>
</evidence>
<evidence type="ECO:0000259" key="3">
    <source>
        <dbReference type="Pfam" id="PF13193"/>
    </source>
</evidence>
<dbReference type="Proteomes" id="UP001063166">
    <property type="component" value="Unassembled WGS sequence"/>
</dbReference>
<comment type="caution">
    <text evidence="4">The sequence shown here is derived from an EMBL/GenBank/DDBJ whole genome shotgun (WGS) entry which is preliminary data.</text>
</comment>
<dbReference type="SUPFAM" id="SSF56801">
    <property type="entry name" value="Acetyl-CoA synthetase-like"/>
    <property type="match status" value="1"/>
</dbReference>
<evidence type="ECO:0000256" key="2">
    <source>
        <dbReference type="ARBA" id="ARBA00022598"/>
    </source>
</evidence>
<dbReference type="Pfam" id="PF13193">
    <property type="entry name" value="AMP-binding_C"/>
    <property type="match status" value="1"/>
</dbReference>
<reference evidence="4" key="1">
    <citation type="submission" date="2022-07" db="EMBL/GenBank/DDBJ databases">
        <title>The genome of Lyophyllum shimeji provides insight into the initial evolution of ectomycorrhizal fungal genome.</title>
        <authorList>
            <person name="Kobayashi Y."/>
            <person name="Shibata T."/>
            <person name="Hirakawa H."/>
            <person name="Shigenobu S."/>
            <person name="Nishiyama T."/>
            <person name="Yamada A."/>
            <person name="Hasebe M."/>
            <person name="Kawaguchi M."/>
        </authorList>
    </citation>
    <scope>NUCLEOTIDE SEQUENCE</scope>
    <source>
        <strain evidence="4">AT787</strain>
    </source>
</reference>
<dbReference type="InterPro" id="IPR045851">
    <property type="entry name" value="AMP-bd_C_sf"/>
</dbReference>
<dbReference type="AlphaFoldDB" id="A0A9P3UUC3"/>
<dbReference type="PANTHER" id="PTHR24096">
    <property type="entry name" value="LONG-CHAIN-FATTY-ACID--COA LIGASE"/>
    <property type="match status" value="1"/>
</dbReference>
<sequence length="133" mass="14603">MSATNEIFVIDRLKELMKVKGFQVAPAELEGCLLSHPDVLDCCIVGIPDDCSGELPLAYVVLTPDAEKRAIYGLEAAYQIKRSISKHVADRKVSYKQLKGGVEIVREIPCGACCVTKQKSCTPNKEDVELGYE</sequence>
<gene>
    <name evidence="4" type="ORF">LshimejAT787_2300330</name>
</gene>
<dbReference type="InterPro" id="IPR025110">
    <property type="entry name" value="AMP-bd_C"/>
</dbReference>
<protein>
    <submittedName>
        <fullName evidence="4">AMP-binding enzyme C-terminal domain</fullName>
    </submittedName>
</protein>
<dbReference type="OrthoDB" id="6509636at2759"/>
<organism evidence="4 5">
    <name type="scientific">Lyophyllum shimeji</name>
    <name type="common">Hon-shimeji</name>
    <name type="synonym">Tricholoma shimeji</name>
    <dbReference type="NCBI Taxonomy" id="47721"/>
    <lineage>
        <taxon>Eukaryota</taxon>
        <taxon>Fungi</taxon>
        <taxon>Dikarya</taxon>
        <taxon>Basidiomycota</taxon>
        <taxon>Agaricomycotina</taxon>
        <taxon>Agaricomycetes</taxon>
        <taxon>Agaricomycetidae</taxon>
        <taxon>Agaricales</taxon>
        <taxon>Tricholomatineae</taxon>
        <taxon>Lyophyllaceae</taxon>
        <taxon>Lyophyllum</taxon>
    </lineage>
</organism>
<name>A0A9P3UUC3_LYOSH</name>
<proteinExistence type="inferred from homology"/>
<comment type="similarity">
    <text evidence="1">Belongs to the ATP-dependent AMP-binding enzyme family.</text>
</comment>
<accession>A0A9P3UUC3</accession>
<dbReference type="EMBL" id="BRPK01000023">
    <property type="protein sequence ID" value="GLB45473.1"/>
    <property type="molecule type" value="Genomic_DNA"/>
</dbReference>
<dbReference type="Gene3D" id="3.30.300.30">
    <property type="match status" value="1"/>
</dbReference>
<keyword evidence="2" id="KW-0436">Ligase</keyword>
<dbReference type="GO" id="GO:0016405">
    <property type="term" value="F:CoA-ligase activity"/>
    <property type="evidence" value="ECO:0007669"/>
    <property type="project" value="TreeGrafter"/>
</dbReference>
<dbReference type="PANTHER" id="PTHR24096:SF149">
    <property type="entry name" value="AMP-BINDING DOMAIN-CONTAINING PROTEIN-RELATED"/>
    <property type="match status" value="1"/>
</dbReference>
<feature type="domain" description="AMP-binding enzyme C-terminal" evidence="3">
    <location>
        <begin position="28"/>
        <end position="109"/>
    </location>
</feature>
<evidence type="ECO:0000313" key="5">
    <source>
        <dbReference type="Proteomes" id="UP001063166"/>
    </source>
</evidence>
<keyword evidence="5" id="KW-1185">Reference proteome</keyword>
<evidence type="ECO:0000256" key="1">
    <source>
        <dbReference type="ARBA" id="ARBA00006432"/>
    </source>
</evidence>